<proteinExistence type="predicted"/>
<organism evidence="3 4">
    <name type="scientific">Paucihalobacter ruber</name>
    <dbReference type="NCBI Taxonomy" id="2567861"/>
    <lineage>
        <taxon>Bacteria</taxon>
        <taxon>Pseudomonadati</taxon>
        <taxon>Bacteroidota</taxon>
        <taxon>Flavobacteriia</taxon>
        <taxon>Flavobacteriales</taxon>
        <taxon>Flavobacteriaceae</taxon>
        <taxon>Paucihalobacter</taxon>
    </lineage>
</organism>
<dbReference type="RefSeq" id="WP_140988496.1">
    <property type="nucleotide sequence ID" value="NZ_VHIQ01000001.1"/>
</dbReference>
<dbReference type="AlphaFoldDB" id="A0A506PNK8"/>
<protein>
    <submittedName>
        <fullName evidence="3">M56 family metallopeptidase</fullName>
    </submittedName>
</protein>
<reference evidence="3 4" key="1">
    <citation type="submission" date="2019-06" db="EMBL/GenBank/DDBJ databases">
        <title>Flavobacteriaceae Paucihalobacterium erythroidium CWB-1, complete genome.</title>
        <authorList>
            <person name="Wu S."/>
        </authorList>
    </citation>
    <scope>NUCLEOTIDE SEQUENCE [LARGE SCALE GENOMIC DNA]</scope>
    <source>
        <strain evidence="3 4">CWB-1</strain>
    </source>
</reference>
<keyword evidence="1" id="KW-0472">Membrane</keyword>
<accession>A0A506PNK8</accession>
<feature type="transmembrane region" description="Helical" evidence="1">
    <location>
        <begin position="34"/>
        <end position="55"/>
    </location>
</feature>
<gene>
    <name evidence="3" type="ORF">FJ651_00790</name>
</gene>
<feature type="transmembrane region" description="Helical" evidence="1">
    <location>
        <begin position="6"/>
        <end position="22"/>
    </location>
</feature>
<dbReference type="CDD" id="cd07341">
    <property type="entry name" value="M56_BlaR1_MecR1_like"/>
    <property type="match status" value="1"/>
</dbReference>
<feature type="domain" description="Peptidase M56" evidence="2">
    <location>
        <begin position="146"/>
        <end position="249"/>
    </location>
</feature>
<comment type="caution">
    <text evidence="3">The sequence shown here is derived from an EMBL/GenBank/DDBJ whole genome shotgun (WGS) entry which is preliminary data.</text>
</comment>
<dbReference type="Proteomes" id="UP000317332">
    <property type="component" value="Unassembled WGS sequence"/>
</dbReference>
<evidence type="ECO:0000256" key="1">
    <source>
        <dbReference type="SAM" id="Phobius"/>
    </source>
</evidence>
<dbReference type="EMBL" id="VHIQ01000001">
    <property type="protein sequence ID" value="TPV35486.1"/>
    <property type="molecule type" value="Genomic_DNA"/>
</dbReference>
<evidence type="ECO:0000313" key="4">
    <source>
        <dbReference type="Proteomes" id="UP000317332"/>
    </source>
</evidence>
<sequence>MNYLLKINILIVAFFLFYLLLLRPTTFFKSNRWYLLTGLILSAILPFVVLTNYQYYQPVELQNFTIQYSEAPVKIKQVQDIPFNYLPYLFGVYIVGVIALVIKSGVSLFSVVTLIFRLKQHAQHTIFTNKTNAAFSFFKFIAVNPEKFTQEELKLVLDHEQIHVKQWHSLDIVVAHLFAVLLWFNPFVWLYKKAIQENLEFITDSEVIKHSASRKTYQKLLLKTSLPDLQPIFSNTFYKSSIKNRIVMLNKQKSHQLLQPKYALLIPVIAVFLTSMNTKTVYVPITNEIDSDVIQSQKDIRIVFDKSLTGEQLETIKSDLKNDGVTMVIKKIARNSKGDISEISIDFETVNGTASYAVTEPDGIEPFYFEMSAEDGGFGVYSIASDKNTKWRLKQTKLIKNHSNNPDTLVFSLDSSKTLKNIQKITNNLLQTDSMTTIGLSYKSANSTNSNENVAFYINDKIANAEALKNLQPDNIESITVIKDKKELKKLNHEDKDGVIKIVIKNPWSISVNPISMSEIPLKTNFENDTTNLLSFKKEMIKHSWFLDNFNSDINASNYSINPNNIHSPTIVVYMLNGKIVDESKIKNLKQQQIQSVEIHKKNKKLDSMGFSGKDGLIEIKTQPLSNHLLQNQKNSSTYYRVDSAQYTDDKDASKNSITQYLYKETTNQDLQDQIKKLKEVGVTMSYSKLKRNKSGHITNIKVKLQNEDGQEIEDTFSEKDGAVVMEYGMSNGKLKISKLTE</sequence>
<dbReference type="PANTHER" id="PTHR34978:SF3">
    <property type="entry name" value="SLR0241 PROTEIN"/>
    <property type="match status" value="1"/>
</dbReference>
<evidence type="ECO:0000313" key="3">
    <source>
        <dbReference type="EMBL" id="TPV35486.1"/>
    </source>
</evidence>
<feature type="transmembrane region" description="Helical" evidence="1">
    <location>
        <begin position="172"/>
        <end position="191"/>
    </location>
</feature>
<evidence type="ECO:0000259" key="2">
    <source>
        <dbReference type="Pfam" id="PF05569"/>
    </source>
</evidence>
<keyword evidence="1" id="KW-1133">Transmembrane helix</keyword>
<dbReference type="OrthoDB" id="1522859at2"/>
<name>A0A506PNK8_9FLAO</name>
<dbReference type="PANTHER" id="PTHR34978">
    <property type="entry name" value="POSSIBLE SENSOR-TRANSDUCER PROTEIN BLAR"/>
    <property type="match status" value="1"/>
</dbReference>
<dbReference type="InterPro" id="IPR008756">
    <property type="entry name" value="Peptidase_M56"/>
</dbReference>
<feature type="transmembrane region" description="Helical" evidence="1">
    <location>
        <begin position="90"/>
        <end position="116"/>
    </location>
</feature>
<dbReference type="InterPro" id="IPR052173">
    <property type="entry name" value="Beta-lactam_resp_regulator"/>
</dbReference>
<dbReference type="Pfam" id="PF05569">
    <property type="entry name" value="Peptidase_M56"/>
    <property type="match status" value="1"/>
</dbReference>
<keyword evidence="4" id="KW-1185">Reference proteome</keyword>
<keyword evidence="1" id="KW-0812">Transmembrane</keyword>